<evidence type="ECO:0000256" key="6">
    <source>
        <dbReference type="ARBA" id="ARBA00022485"/>
    </source>
</evidence>
<comment type="similarity">
    <text evidence="3 14">Belongs to the Nth/MutY family.</text>
</comment>
<evidence type="ECO:0000256" key="7">
    <source>
        <dbReference type="ARBA" id="ARBA00022723"/>
    </source>
</evidence>
<accession>Q1K3W8</accession>
<dbReference type="GO" id="GO:0032357">
    <property type="term" value="F:oxidized purine DNA binding"/>
    <property type="evidence" value="ECO:0007669"/>
    <property type="project" value="TreeGrafter"/>
</dbReference>
<keyword evidence="11" id="KW-0411">Iron-sulfur</keyword>
<dbReference type="InterPro" id="IPR000445">
    <property type="entry name" value="HhH_motif"/>
</dbReference>
<keyword evidence="8 14" id="KW-0227">DNA damage</keyword>
<dbReference type="GO" id="GO:0034039">
    <property type="term" value="F:8-oxo-7,8-dihydroguanine DNA N-glycosylase activity"/>
    <property type="evidence" value="ECO:0007669"/>
    <property type="project" value="TreeGrafter"/>
</dbReference>
<dbReference type="Pfam" id="PF14815">
    <property type="entry name" value="NUDIX_4"/>
    <property type="match status" value="1"/>
</dbReference>
<evidence type="ECO:0000256" key="3">
    <source>
        <dbReference type="ARBA" id="ARBA00008343"/>
    </source>
</evidence>
<dbReference type="SMART" id="SM00478">
    <property type="entry name" value="ENDO3c"/>
    <property type="match status" value="1"/>
</dbReference>
<evidence type="ECO:0000256" key="1">
    <source>
        <dbReference type="ARBA" id="ARBA00000843"/>
    </source>
</evidence>
<keyword evidence="6" id="KW-0004">4Fe-4S</keyword>
<dbReference type="InterPro" id="IPR003265">
    <property type="entry name" value="HhH-GPD_domain"/>
</dbReference>
<keyword evidence="17" id="KW-1185">Reference proteome</keyword>
<evidence type="ECO:0000256" key="5">
    <source>
        <dbReference type="ARBA" id="ARBA00022023"/>
    </source>
</evidence>
<evidence type="ECO:0000313" key="16">
    <source>
        <dbReference type="EMBL" id="EAT17335.1"/>
    </source>
</evidence>
<evidence type="ECO:0000256" key="12">
    <source>
        <dbReference type="ARBA" id="ARBA00023204"/>
    </source>
</evidence>
<keyword evidence="7" id="KW-0479">Metal-binding</keyword>
<keyword evidence="9" id="KW-0378">Hydrolase</keyword>
<comment type="function">
    <text evidence="2">Adenine glycosylase active on G-A mispairs. MutY also corrects error-prone DNA synthesis past GO lesions which are due to the oxidatively damaged form of guanine: 7,8-dihydro-8-oxoguanine (8-oxo-dGTP).</text>
</comment>
<evidence type="ECO:0000313" key="17">
    <source>
        <dbReference type="Proteomes" id="UP000005695"/>
    </source>
</evidence>
<sequence>MTDPVNAAVFQQRLLAWYDRCGRELPWRLSRDPYRIWLSEVMLQQTGVQAVIPYFERFVDQFPDVESLASAPLDAVIELWAGLGYYSRARNLHAAAQKVCEAFQGQFPHSVDALMTLPGVGRSTAGAIRAIAFDRYGVILDGNVRRGLCRLFAWQDDPRSSAAEKQLWQWAAQLTPQQHCHDYAQAIMDFGATLCTPRQPNCVACPMISLCQGYQQGIQDQLPRKRQRKTVPLRQEVAVLVEHNGRFAVRQRPLTGMLAGLWEFPSQSFKQPQSAQQLVNQARILIGNEDQPLQTLGVVRHVYSHFRVDVTTFYLQADVPLAESFSSCRWLTEAELTDWPLHGSHKKIVETLLKQREK</sequence>
<evidence type="ECO:0000256" key="14">
    <source>
        <dbReference type="RuleBase" id="RU365096"/>
    </source>
</evidence>
<dbReference type="GO" id="GO:0006284">
    <property type="term" value="P:base-excision repair"/>
    <property type="evidence" value="ECO:0007669"/>
    <property type="project" value="UniProtKB-UniRule"/>
</dbReference>
<dbReference type="RefSeq" id="WP_005997627.1">
    <property type="nucleotide sequence ID" value="NZ_AAEW02000001.1"/>
</dbReference>
<evidence type="ECO:0000256" key="13">
    <source>
        <dbReference type="ARBA" id="ARBA00023295"/>
    </source>
</evidence>
<dbReference type="Gene3D" id="1.10.1670.10">
    <property type="entry name" value="Helix-hairpin-Helix base-excision DNA repair enzymes (C-terminal)"/>
    <property type="match status" value="1"/>
</dbReference>
<dbReference type="CDD" id="cd03431">
    <property type="entry name" value="NUDIX_DNA_Glycosylase_C-MutY"/>
    <property type="match status" value="1"/>
</dbReference>
<dbReference type="PANTHER" id="PTHR42944:SF1">
    <property type="entry name" value="ADENINE DNA GLYCOSYLASE"/>
    <property type="match status" value="1"/>
</dbReference>
<evidence type="ECO:0000256" key="10">
    <source>
        <dbReference type="ARBA" id="ARBA00023004"/>
    </source>
</evidence>
<protein>
    <recommendedName>
        <fullName evidence="5 14">Adenine DNA glycosylase</fullName>
        <ecNumber evidence="4 14">3.2.2.31</ecNumber>
    </recommendedName>
</protein>
<dbReference type="Proteomes" id="UP000005695">
    <property type="component" value="Unassembled WGS sequence"/>
</dbReference>
<dbReference type="GO" id="GO:0046872">
    <property type="term" value="F:metal ion binding"/>
    <property type="evidence" value="ECO:0007669"/>
    <property type="project" value="UniProtKB-UniRule"/>
</dbReference>
<dbReference type="Pfam" id="PF00730">
    <property type="entry name" value="HhH-GPD"/>
    <property type="match status" value="1"/>
</dbReference>
<feature type="domain" description="HhH-GPD" evidence="15">
    <location>
        <begin position="42"/>
        <end position="193"/>
    </location>
</feature>
<dbReference type="SUPFAM" id="SSF55811">
    <property type="entry name" value="Nudix"/>
    <property type="match status" value="1"/>
</dbReference>
<evidence type="ECO:0000256" key="2">
    <source>
        <dbReference type="ARBA" id="ARBA00002933"/>
    </source>
</evidence>
<evidence type="ECO:0000256" key="11">
    <source>
        <dbReference type="ARBA" id="ARBA00023014"/>
    </source>
</evidence>
<organism evidence="16 17">
    <name type="scientific">Desulfuromonas acetoxidans (strain DSM 684 / 11070)</name>
    <dbReference type="NCBI Taxonomy" id="281689"/>
    <lineage>
        <taxon>Bacteria</taxon>
        <taxon>Pseudomonadati</taxon>
        <taxon>Thermodesulfobacteriota</taxon>
        <taxon>Desulfuromonadia</taxon>
        <taxon>Desulfuromonadales</taxon>
        <taxon>Desulfuromonadaceae</taxon>
        <taxon>Desulfuromonas</taxon>
    </lineage>
</organism>
<gene>
    <name evidence="16" type="ORF">Dace_3201</name>
</gene>
<dbReference type="OrthoDB" id="9802365at2"/>
<comment type="catalytic activity">
    <reaction evidence="1 14">
        <text>Hydrolyzes free adenine bases from 7,8-dihydro-8-oxoguanine:adenine mismatched double-stranded DNA, leaving an apurinic site.</text>
        <dbReference type="EC" id="3.2.2.31"/>
    </reaction>
</comment>
<dbReference type="AlphaFoldDB" id="Q1K3W8"/>
<dbReference type="EMBL" id="AAEW02000001">
    <property type="protein sequence ID" value="EAT17335.1"/>
    <property type="molecule type" value="Genomic_DNA"/>
</dbReference>
<evidence type="ECO:0000259" key="15">
    <source>
        <dbReference type="SMART" id="SM00478"/>
    </source>
</evidence>
<dbReference type="InterPro" id="IPR029119">
    <property type="entry name" value="MutY_C"/>
</dbReference>
<comment type="cofactor">
    <cofactor evidence="14">
        <name>[4Fe-4S] cluster</name>
        <dbReference type="ChEBI" id="CHEBI:49883"/>
    </cofactor>
    <text evidence="14">Binds 1 [4Fe-4S] cluster.</text>
</comment>
<dbReference type="GO" id="GO:0035485">
    <property type="term" value="F:adenine/guanine mispair binding"/>
    <property type="evidence" value="ECO:0007669"/>
    <property type="project" value="TreeGrafter"/>
</dbReference>
<dbReference type="GO" id="GO:0006298">
    <property type="term" value="P:mismatch repair"/>
    <property type="evidence" value="ECO:0007669"/>
    <property type="project" value="TreeGrafter"/>
</dbReference>
<evidence type="ECO:0000256" key="8">
    <source>
        <dbReference type="ARBA" id="ARBA00022763"/>
    </source>
</evidence>
<dbReference type="InterPro" id="IPR004036">
    <property type="entry name" value="Endonuclease-III-like_CS2"/>
</dbReference>
<dbReference type="NCBIfam" id="TIGR01084">
    <property type="entry name" value="mutY"/>
    <property type="match status" value="1"/>
</dbReference>
<dbReference type="Pfam" id="PF00633">
    <property type="entry name" value="HHH"/>
    <property type="match status" value="1"/>
</dbReference>
<dbReference type="Gene3D" id="3.90.79.10">
    <property type="entry name" value="Nucleoside Triphosphate Pyrophosphohydrolase"/>
    <property type="match status" value="1"/>
</dbReference>
<dbReference type="InterPro" id="IPR005760">
    <property type="entry name" value="A/G_AdeGlyc_MutY"/>
</dbReference>
<dbReference type="InterPro" id="IPR044298">
    <property type="entry name" value="MIG/MutY"/>
</dbReference>
<evidence type="ECO:0000256" key="4">
    <source>
        <dbReference type="ARBA" id="ARBA00012045"/>
    </source>
</evidence>
<dbReference type="InterPro" id="IPR015797">
    <property type="entry name" value="NUDIX_hydrolase-like_dom_sf"/>
</dbReference>
<dbReference type="GO" id="GO:0051539">
    <property type="term" value="F:4 iron, 4 sulfur cluster binding"/>
    <property type="evidence" value="ECO:0007669"/>
    <property type="project" value="UniProtKB-UniRule"/>
</dbReference>
<comment type="caution">
    <text evidence="16">The sequence shown here is derived from an EMBL/GenBank/DDBJ whole genome shotgun (WGS) entry which is preliminary data.</text>
</comment>
<dbReference type="CDD" id="cd00056">
    <property type="entry name" value="ENDO3c"/>
    <property type="match status" value="1"/>
</dbReference>
<dbReference type="PROSITE" id="PS01155">
    <property type="entry name" value="ENDONUCLEASE_III_2"/>
    <property type="match status" value="1"/>
</dbReference>
<keyword evidence="12" id="KW-0234">DNA repair</keyword>
<dbReference type="GO" id="GO:0000701">
    <property type="term" value="F:purine-specific mismatch base pair DNA N-glycosylase activity"/>
    <property type="evidence" value="ECO:0007669"/>
    <property type="project" value="UniProtKB-EC"/>
</dbReference>
<reference evidence="16" key="2">
    <citation type="submission" date="2006-05" db="EMBL/GenBank/DDBJ databases">
        <title>Sequencing of the draft genome and assembly of Desulfuromonas acetoxidans DSM 684.</title>
        <authorList>
            <consortium name="US DOE Joint Genome Institute (JGI-PGF)"/>
            <person name="Copeland A."/>
            <person name="Lucas S."/>
            <person name="Lapidus A."/>
            <person name="Barry K."/>
            <person name="Detter J.C."/>
            <person name="Glavina del Rio T."/>
            <person name="Hammon N."/>
            <person name="Israni S."/>
            <person name="Dalin E."/>
            <person name="Tice H."/>
            <person name="Bruce D."/>
            <person name="Pitluck S."/>
            <person name="Richardson P."/>
        </authorList>
    </citation>
    <scope>NUCLEOTIDE SEQUENCE [LARGE SCALE GENOMIC DNA]</scope>
    <source>
        <strain evidence="16">DSM 684</strain>
    </source>
</reference>
<dbReference type="PANTHER" id="PTHR42944">
    <property type="entry name" value="ADENINE DNA GLYCOSYLASE"/>
    <property type="match status" value="1"/>
</dbReference>
<keyword evidence="10 14" id="KW-0408">Iron</keyword>
<dbReference type="FunFam" id="1.10.340.30:FF:000002">
    <property type="entry name" value="Adenine DNA glycosylase"/>
    <property type="match status" value="1"/>
</dbReference>
<dbReference type="InterPro" id="IPR023170">
    <property type="entry name" value="HhH_base_excis_C"/>
</dbReference>
<dbReference type="SUPFAM" id="SSF48150">
    <property type="entry name" value="DNA-glycosylase"/>
    <property type="match status" value="1"/>
</dbReference>
<proteinExistence type="inferred from homology"/>
<keyword evidence="13 14" id="KW-0326">Glycosidase</keyword>
<evidence type="ECO:0000256" key="9">
    <source>
        <dbReference type="ARBA" id="ARBA00022801"/>
    </source>
</evidence>
<dbReference type="EC" id="3.2.2.31" evidence="4 14"/>
<name>Q1K3W8_DESA6</name>
<dbReference type="Gene3D" id="1.10.340.30">
    <property type="entry name" value="Hypothetical protein, domain 2"/>
    <property type="match status" value="1"/>
</dbReference>
<reference evidence="16" key="1">
    <citation type="submission" date="2006-05" db="EMBL/GenBank/DDBJ databases">
        <title>Annotation of the draft genome assembly of Desulfuromonas acetoxidans DSM 684.</title>
        <authorList>
            <consortium name="US DOE Joint Genome Institute (JGI-ORNL)"/>
            <person name="Larimer F."/>
            <person name="Land M."/>
            <person name="Hauser L."/>
        </authorList>
    </citation>
    <scope>NUCLEOTIDE SEQUENCE [LARGE SCALE GENOMIC DNA]</scope>
    <source>
        <strain evidence="16">DSM 684</strain>
    </source>
</reference>
<dbReference type="InterPro" id="IPR011257">
    <property type="entry name" value="DNA_glycosylase"/>
</dbReference>